<keyword evidence="2" id="KW-1185">Reference proteome</keyword>
<gene>
    <name evidence="1" type="ORF">TNCT_247871</name>
</gene>
<sequence length="69" mass="7893">MLISTPTSNGNALSIVRFTQAKRDPGNKILLWKVDSELEILIPLRQVNTALRGDTYPPPTQYPPKRFWK</sequence>
<accession>A0A8X6J6C6</accession>
<name>A0A8X6J6C6_TRICU</name>
<reference evidence="1" key="1">
    <citation type="submission" date="2020-07" db="EMBL/GenBank/DDBJ databases">
        <title>Multicomponent nature underlies the extraordinary mechanical properties of spider dragline silk.</title>
        <authorList>
            <person name="Kono N."/>
            <person name="Nakamura H."/>
            <person name="Mori M."/>
            <person name="Yoshida Y."/>
            <person name="Ohtoshi R."/>
            <person name="Malay A.D."/>
            <person name="Moran D.A.P."/>
            <person name="Tomita M."/>
            <person name="Numata K."/>
            <person name="Arakawa K."/>
        </authorList>
    </citation>
    <scope>NUCLEOTIDE SEQUENCE</scope>
</reference>
<proteinExistence type="predicted"/>
<dbReference type="Proteomes" id="UP000887116">
    <property type="component" value="Unassembled WGS sequence"/>
</dbReference>
<comment type="caution">
    <text evidence="1">The sequence shown here is derived from an EMBL/GenBank/DDBJ whole genome shotgun (WGS) entry which is preliminary data.</text>
</comment>
<evidence type="ECO:0000313" key="2">
    <source>
        <dbReference type="Proteomes" id="UP000887116"/>
    </source>
</evidence>
<dbReference type="EMBL" id="BMAO01028115">
    <property type="protein sequence ID" value="GFR22125.1"/>
    <property type="molecule type" value="Genomic_DNA"/>
</dbReference>
<evidence type="ECO:0000313" key="1">
    <source>
        <dbReference type="EMBL" id="GFR22125.1"/>
    </source>
</evidence>
<dbReference type="AlphaFoldDB" id="A0A8X6J6C6"/>
<protein>
    <submittedName>
        <fullName evidence="1">Uncharacterized protein</fullName>
    </submittedName>
</protein>
<organism evidence="1 2">
    <name type="scientific">Trichonephila clavata</name>
    <name type="common">Joro spider</name>
    <name type="synonym">Nephila clavata</name>
    <dbReference type="NCBI Taxonomy" id="2740835"/>
    <lineage>
        <taxon>Eukaryota</taxon>
        <taxon>Metazoa</taxon>
        <taxon>Ecdysozoa</taxon>
        <taxon>Arthropoda</taxon>
        <taxon>Chelicerata</taxon>
        <taxon>Arachnida</taxon>
        <taxon>Araneae</taxon>
        <taxon>Araneomorphae</taxon>
        <taxon>Entelegynae</taxon>
        <taxon>Araneoidea</taxon>
        <taxon>Nephilidae</taxon>
        <taxon>Trichonephila</taxon>
    </lineage>
</organism>